<evidence type="ECO:0000256" key="2">
    <source>
        <dbReference type="ARBA" id="ARBA00022741"/>
    </source>
</evidence>
<evidence type="ECO:0000313" key="7">
    <source>
        <dbReference type="EMBL" id="EPY37276.1"/>
    </source>
</evidence>
<dbReference type="Pfam" id="PF00071">
    <property type="entry name" value="Ras"/>
    <property type="match status" value="1"/>
</dbReference>
<dbReference type="InterPro" id="IPR005225">
    <property type="entry name" value="Small_GTP-bd"/>
</dbReference>
<dbReference type="InterPro" id="IPR050209">
    <property type="entry name" value="Rab_GTPases_membrane_traffic"/>
</dbReference>
<dbReference type="Proteomes" id="UP000015354">
    <property type="component" value="Unassembled WGS sequence"/>
</dbReference>
<dbReference type="PANTHER" id="PTHR47979">
    <property type="entry name" value="DRAB11-RELATED"/>
    <property type="match status" value="1"/>
</dbReference>
<accession>S9UG82</accession>
<dbReference type="EMBL" id="ATMH01005395">
    <property type="protein sequence ID" value="EPY27943.1"/>
    <property type="molecule type" value="Genomic_DNA"/>
</dbReference>
<comment type="caution">
    <text evidence="4">The sequence shown here is derived from an EMBL/GenBank/DDBJ whole genome shotgun (WGS) entry which is preliminary data.</text>
</comment>
<keyword evidence="3" id="KW-0342">GTP-binding</keyword>
<dbReference type="AlphaFoldDB" id="S9UG82"/>
<keyword evidence="2" id="KW-0547">Nucleotide-binding</keyword>
<keyword evidence="8" id="KW-1185">Reference proteome</keyword>
<dbReference type="SMART" id="SM00173">
    <property type="entry name" value="RAS"/>
    <property type="match status" value="1"/>
</dbReference>
<protein>
    <submittedName>
        <fullName evidence="4">Rab family, other</fullName>
    </submittedName>
</protein>
<proteinExistence type="inferred from homology"/>
<dbReference type="GO" id="GO:0005525">
    <property type="term" value="F:GTP binding"/>
    <property type="evidence" value="ECO:0007669"/>
    <property type="project" value="UniProtKB-KW"/>
</dbReference>
<name>S9UG82_9TRYP</name>
<dbReference type="SMART" id="SM00176">
    <property type="entry name" value="RAN"/>
    <property type="match status" value="1"/>
</dbReference>
<dbReference type="SMART" id="SM00175">
    <property type="entry name" value="RAB"/>
    <property type="match status" value="1"/>
</dbReference>
<reference evidence="4" key="2">
    <citation type="submission" date="2013-03" db="EMBL/GenBank/DDBJ databases">
        <authorList>
            <person name="Motta M.C.M."/>
            <person name="Martins A.C.A."/>
            <person name="Preta C.M.C.C."/>
            <person name="Silva R."/>
            <person name="de Souza S.S."/>
            <person name="Klein C.C."/>
            <person name="de Almeida L.G.P."/>
            <person name="Cunha O.L."/>
            <person name="Colabardini A.C."/>
            <person name="Lima B.A."/>
            <person name="Machado C.R."/>
            <person name="Soares C.M.A."/>
            <person name="de Menezes C.B.A."/>
            <person name="Bartolomeu D.C."/>
            <person name="Grisard E.C."/>
            <person name="Fantinatti-Garboggini F."/>
            <person name="Rodrigues-Luiz G.F."/>
            <person name="Wagner G."/>
            <person name="Goldman G.H."/>
            <person name="Fietto J.L.R."/>
            <person name="Ciapina L.P."/>
            <person name="Brocchi M."/>
            <person name="Elias M.C."/>
            <person name="Goldman M.H.S."/>
            <person name="Sagot M.-F."/>
            <person name="Pereira M."/>
            <person name="Stoco P.H."/>
            <person name="Teixeira S.M.R."/>
            <person name="de Mendonca-Neto R.P."/>
            <person name="Maciel T.E.F."/>
            <person name="Mendes T.A.O."/>
            <person name="Urmenyi T.P."/>
            <person name="Teixeira M.M.G."/>
            <person name="de Camargo E.F.P."/>
            <person name="de Sousa W."/>
            <person name="Schenkman S."/>
            <person name="de Vasconcelos A.T.R."/>
        </authorList>
    </citation>
    <scope>NUCLEOTIDE SEQUENCE</scope>
</reference>
<sequence length="202" mass="22507">MKDTYQHLFKLIIVGDSGTGKSALLQRFTKDTFSEDQSQTVGVEFGAKILDLGDQRIKMQIWDTAGQERYKSVTKSYYRGATGCIIVYDLTNRASYENVARWLADVRELAGEQVVIMLVGNKKDLVRTPGSRVVEHNEASLFAQKNNLLHFETSAASGEFVSDAFLKVARSAVTKINNELGENESTVHLDDEEQNICSQCAC</sequence>
<dbReference type="Gene3D" id="3.40.50.300">
    <property type="entry name" value="P-loop containing nucleotide triphosphate hydrolases"/>
    <property type="match status" value="1"/>
</dbReference>
<dbReference type="PROSITE" id="PS51421">
    <property type="entry name" value="RAS"/>
    <property type="match status" value="1"/>
</dbReference>
<reference evidence="4 8" key="1">
    <citation type="journal article" date="2013" name="PLoS ONE">
        <title>Predicting the Proteins of Angomonas deanei, Strigomonas culicis and Their Respective Endosymbionts Reveals New Aspects of the Trypanosomatidae Family.</title>
        <authorList>
            <person name="Motta M.C."/>
            <person name="Martins A.C."/>
            <person name="de Souza S.S."/>
            <person name="Catta-Preta C.M."/>
            <person name="Silva R."/>
            <person name="Klein C.C."/>
            <person name="de Almeida L.G."/>
            <person name="de Lima Cunha O."/>
            <person name="Ciapina L.P."/>
            <person name="Brocchi M."/>
            <person name="Colabardini A.C."/>
            <person name="de Araujo Lima B."/>
            <person name="Machado C.R."/>
            <person name="de Almeida Soares C.M."/>
            <person name="Probst C.M."/>
            <person name="de Menezes C.B."/>
            <person name="Thompson C.E."/>
            <person name="Bartholomeu D.C."/>
            <person name="Gradia D.F."/>
            <person name="Pavoni D.P."/>
            <person name="Grisard E.C."/>
            <person name="Fantinatti-Garboggini F."/>
            <person name="Marchini F.K."/>
            <person name="Rodrigues-Luiz G.F."/>
            <person name="Wagner G."/>
            <person name="Goldman G.H."/>
            <person name="Fietto J.L."/>
            <person name="Elias M.C."/>
            <person name="Goldman M.H."/>
            <person name="Sagot M.F."/>
            <person name="Pereira M."/>
            <person name="Stoco P.H."/>
            <person name="de Mendonca-Neto R.P."/>
            <person name="Teixeira S.M."/>
            <person name="Maciel T.E."/>
            <person name="de Oliveira Mendes T.A."/>
            <person name="Urmenyi T.P."/>
            <person name="de Souza W."/>
            <person name="Schenkman S."/>
            <person name="de Vasconcelos A.T."/>
        </authorList>
    </citation>
    <scope>NUCLEOTIDE SEQUENCE [LARGE SCALE GENOMIC DNA]</scope>
</reference>
<dbReference type="GO" id="GO:0003924">
    <property type="term" value="F:GTPase activity"/>
    <property type="evidence" value="ECO:0007669"/>
    <property type="project" value="InterPro"/>
</dbReference>
<dbReference type="FunFam" id="3.40.50.300:FF:001072">
    <property type="entry name" value="Rab family GTPase"/>
    <property type="match status" value="1"/>
</dbReference>
<dbReference type="SUPFAM" id="SSF52540">
    <property type="entry name" value="P-loop containing nucleoside triphosphate hydrolases"/>
    <property type="match status" value="1"/>
</dbReference>
<dbReference type="EMBL" id="ATMH01004728">
    <property type="protein sequence ID" value="EPY29094.1"/>
    <property type="molecule type" value="Genomic_DNA"/>
</dbReference>
<dbReference type="InterPro" id="IPR027417">
    <property type="entry name" value="P-loop_NTPase"/>
</dbReference>
<dbReference type="SMART" id="SM00174">
    <property type="entry name" value="RHO"/>
    <property type="match status" value="1"/>
</dbReference>
<dbReference type="CDD" id="cd00154">
    <property type="entry name" value="Rab"/>
    <property type="match status" value="1"/>
</dbReference>
<evidence type="ECO:0000313" key="5">
    <source>
        <dbReference type="EMBL" id="EPY29094.1"/>
    </source>
</evidence>
<dbReference type="EMBL" id="ATMH01000021">
    <property type="protein sequence ID" value="EPY37276.1"/>
    <property type="molecule type" value="Genomic_DNA"/>
</dbReference>
<dbReference type="EMBL" id="ATMH01001268">
    <property type="protein sequence ID" value="EPY35064.1"/>
    <property type="molecule type" value="Genomic_DNA"/>
</dbReference>
<evidence type="ECO:0000256" key="3">
    <source>
        <dbReference type="ARBA" id="ARBA00023134"/>
    </source>
</evidence>
<dbReference type="PROSITE" id="PS51420">
    <property type="entry name" value="RHO"/>
    <property type="match status" value="1"/>
</dbReference>
<dbReference type="PROSITE" id="PS51419">
    <property type="entry name" value="RAB"/>
    <property type="match status" value="1"/>
</dbReference>
<gene>
    <name evidence="7" type="ORF">STCU_00021</name>
    <name evidence="6" type="ORF">STCU_01268</name>
    <name evidence="5" type="ORF">STCU_04728</name>
    <name evidence="4" type="ORF">STCU_05395</name>
</gene>
<dbReference type="InterPro" id="IPR001806">
    <property type="entry name" value="Small_GTPase"/>
</dbReference>
<dbReference type="NCBIfam" id="TIGR00231">
    <property type="entry name" value="small_GTP"/>
    <property type="match status" value="1"/>
</dbReference>
<dbReference type="PRINTS" id="PR00449">
    <property type="entry name" value="RASTRNSFRMNG"/>
</dbReference>
<evidence type="ECO:0000313" key="6">
    <source>
        <dbReference type="EMBL" id="EPY35064.1"/>
    </source>
</evidence>
<dbReference type="OrthoDB" id="9989112at2759"/>
<organism evidence="4 8">
    <name type="scientific">Strigomonas culicis</name>
    <dbReference type="NCBI Taxonomy" id="28005"/>
    <lineage>
        <taxon>Eukaryota</taxon>
        <taxon>Discoba</taxon>
        <taxon>Euglenozoa</taxon>
        <taxon>Kinetoplastea</taxon>
        <taxon>Metakinetoplastina</taxon>
        <taxon>Trypanosomatida</taxon>
        <taxon>Trypanosomatidae</taxon>
        <taxon>Strigomonadinae</taxon>
        <taxon>Strigomonas</taxon>
    </lineage>
</organism>
<evidence type="ECO:0000313" key="4">
    <source>
        <dbReference type="EMBL" id="EPY27943.1"/>
    </source>
</evidence>
<evidence type="ECO:0000256" key="1">
    <source>
        <dbReference type="ARBA" id="ARBA00006270"/>
    </source>
</evidence>
<comment type="similarity">
    <text evidence="1">Belongs to the small GTPase superfamily. Rab family.</text>
</comment>
<evidence type="ECO:0000313" key="8">
    <source>
        <dbReference type="Proteomes" id="UP000015354"/>
    </source>
</evidence>